<dbReference type="InterPro" id="IPR006171">
    <property type="entry name" value="TOPRIM_dom"/>
</dbReference>
<dbReference type="GO" id="GO:0006265">
    <property type="term" value="P:DNA topological change"/>
    <property type="evidence" value="ECO:0007669"/>
    <property type="project" value="InterPro"/>
</dbReference>
<comment type="similarity">
    <text evidence="2 7">Belongs to the type IA topoisomerase family.</text>
</comment>
<dbReference type="Pfam" id="PF01131">
    <property type="entry name" value="Topoisom_bac"/>
    <property type="match status" value="1"/>
</dbReference>
<proteinExistence type="inferred from homology"/>
<dbReference type="GO" id="GO:0006281">
    <property type="term" value="P:DNA repair"/>
    <property type="evidence" value="ECO:0007669"/>
    <property type="project" value="TreeGrafter"/>
</dbReference>
<evidence type="ECO:0000259" key="8">
    <source>
        <dbReference type="PROSITE" id="PS52039"/>
    </source>
</evidence>
<dbReference type="PANTHER" id="PTHR11390">
    <property type="entry name" value="PROKARYOTIC DNA TOPOISOMERASE"/>
    <property type="match status" value="1"/>
</dbReference>
<dbReference type="InterPro" id="IPR013497">
    <property type="entry name" value="Topo_IA_cen"/>
</dbReference>
<keyword evidence="6 7" id="KW-0413">Isomerase</keyword>
<dbReference type="InterPro" id="IPR000380">
    <property type="entry name" value="Topo_IA"/>
</dbReference>
<dbReference type="PANTHER" id="PTHR11390:SF21">
    <property type="entry name" value="DNA TOPOISOMERASE 3-ALPHA"/>
    <property type="match status" value="1"/>
</dbReference>
<name>A0A7S4SLW3_9STRA</name>
<dbReference type="InterPro" id="IPR003602">
    <property type="entry name" value="Topo_IA_DNA-bd_dom"/>
</dbReference>
<dbReference type="GO" id="GO:0031422">
    <property type="term" value="C:RecQ family helicase-topoisomerase III complex"/>
    <property type="evidence" value="ECO:0007669"/>
    <property type="project" value="TreeGrafter"/>
</dbReference>
<keyword evidence="4 7" id="KW-0799">Topoisomerase</keyword>
<evidence type="ECO:0000256" key="7">
    <source>
        <dbReference type="RuleBase" id="RU362092"/>
    </source>
</evidence>
<dbReference type="InterPro" id="IPR003601">
    <property type="entry name" value="Topo_IA_2"/>
</dbReference>
<comment type="function">
    <text evidence="7">Introduces a single-strand break via transesterification at a target site in duplex DNA. Releases the supercoiling and torsional tension of DNA introduced during the DNA replication and transcription by transiently cleaving and rejoining one strand of the DNA duplex. The scissile phosphodiester is attacked by the catalytic tyrosine of the enzyme, resulting in the formation of a DNA-(5'-phosphotyrosyl)-enzyme intermediate and the expulsion of a 3'-OH DNA strand.</text>
</comment>
<dbReference type="GO" id="GO:0003677">
    <property type="term" value="F:DNA binding"/>
    <property type="evidence" value="ECO:0007669"/>
    <property type="project" value="UniProtKB-KW"/>
</dbReference>
<dbReference type="InterPro" id="IPR013826">
    <property type="entry name" value="Topo_IA_cen_sub3"/>
</dbReference>
<dbReference type="GO" id="GO:0006310">
    <property type="term" value="P:DNA recombination"/>
    <property type="evidence" value="ECO:0007669"/>
    <property type="project" value="TreeGrafter"/>
</dbReference>
<evidence type="ECO:0000256" key="1">
    <source>
        <dbReference type="ARBA" id="ARBA00000213"/>
    </source>
</evidence>
<dbReference type="InterPro" id="IPR013825">
    <property type="entry name" value="Topo_IA_cen_sub2"/>
</dbReference>
<dbReference type="PRINTS" id="PR00417">
    <property type="entry name" value="PRTPISMRASEI"/>
</dbReference>
<dbReference type="Pfam" id="PF01751">
    <property type="entry name" value="Toprim"/>
    <property type="match status" value="1"/>
</dbReference>
<dbReference type="SMART" id="SM00437">
    <property type="entry name" value="TOP1Ac"/>
    <property type="match status" value="1"/>
</dbReference>
<dbReference type="FunFam" id="1.10.290.10:FF:000001">
    <property type="entry name" value="DNA topoisomerase"/>
    <property type="match status" value="1"/>
</dbReference>
<gene>
    <name evidence="9" type="ORF">DBRI00130_LOCUS36161</name>
</gene>
<dbReference type="InterPro" id="IPR013824">
    <property type="entry name" value="Topo_IA_cen_sub1"/>
</dbReference>
<dbReference type="SMART" id="SM00436">
    <property type="entry name" value="TOP1Bc"/>
    <property type="match status" value="1"/>
</dbReference>
<dbReference type="AlphaFoldDB" id="A0A7S4SLW3"/>
<reference evidence="9" key="1">
    <citation type="submission" date="2021-01" db="EMBL/GenBank/DDBJ databases">
        <authorList>
            <person name="Corre E."/>
            <person name="Pelletier E."/>
            <person name="Niang G."/>
            <person name="Scheremetjew M."/>
            <person name="Finn R."/>
            <person name="Kale V."/>
            <person name="Holt S."/>
            <person name="Cochrane G."/>
            <person name="Meng A."/>
            <person name="Brown T."/>
            <person name="Cohen L."/>
        </authorList>
    </citation>
    <scope>NUCLEOTIDE SEQUENCE</scope>
    <source>
        <strain evidence="9">GSO104</strain>
    </source>
</reference>
<dbReference type="Gene3D" id="2.70.20.10">
    <property type="entry name" value="Topoisomerase I, domain 3"/>
    <property type="match status" value="1"/>
</dbReference>
<dbReference type="SUPFAM" id="SSF56712">
    <property type="entry name" value="Prokaryotic type I DNA topoisomerase"/>
    <property type="match status" value="1"/>
</dbReference>
<dbReference type="Gene3D" id="1.10.290.10">
    <property type="entry name" value="Topoisomerase I, domain 4"/>
    <property type="match status" value="1"/>
</dbReference>
<evidence type="ECO:0000256" key="2">
    <source>
        <dbReference type="ARBA" id="ARBA00009446"/>
    </source>
</evidence>
<dbReference type="EC" id="5.6.2.1" evidence="3 7"/>
<protein>
    <recommendedName>
        <fullName evidence="3 7">DNA topoisomerase</fullName>
        <ecNumber evidence="3 7">5.6.2.1</ecNumber>
    </recommendedName>
</protein>
<sequence length="654" mass="73153">MPPITILNVAEKPSVARALADVFRQSPGSIDRPMTRGEAAQIFACDNVMFPSVFRQGDGRTIHGPDIPHTMITTSVRGHLASHDFGPQYGWSACTPSALFEAPIQTMYKSDMEPLERMLLQQVRNVQAVVLWLDCDREGEAISDEVREVCLRGSGGRLEGRIYRAKFSTVLTQEIQRALRSLGRVNDAFVQAVQARSEIDLRCGAAFTRFQTLRLQKKFDGFDTGSVVSYGPCQFPTLGFVVERWARIETFVPEDFWFLEMMIRLNEDGSTVPGVVMNDSGGGGGGAQRQRAQQQGRAINLSWRRGRLYDRVLTMALYESCLEAQEAVVTSMTGRPKNKWRPVPLATVELQKRASRYLRIGSESVMTAAEELYNQGYISYPRTETEKFRPEFEHLPLIQSFTGVAGVFGEYATKLLSNNNFQNPRLGQNDDNAHPPITPCKAVEPSTISDQTQRGIYTLVVKHYLACCSRDALGKETQLTLKIASEDFTAKGLMILEKNWLEIYAPWERWSTGQGELPRAEVGSRITPTALLMKDGRTTAPTPISEVELISLMDRNGIGTDATIAQHITTIQERAYVTKDAQQKFLPTKLGIALVEGYNSMGYQLNKPDLRREMEFECNLVASGQKNKGPNYCPYIGKNARMLQSSKCRSPQAR</sequence>
<keyword evidence="5 7" id="KW-0238">DNA-binding</keyword>
<dbReference type="InterPro" id="IPR023405">
    <property type="entry name" value="Topo_IA_core_domain"/>
</dbReference>
<evidence type="ECO:0000256" key="6">
    <source>
        <dbReference type="ARBA" id="ARBA00023235"/>
    </source>
</evidence>
<dbReference type="EMBL" id="HBNS01046780">
    <property type="protein sequence ID" value="CAE4647378.1"/>
    <property type="molecule type" value="Transcribed_RNA"/>
</dbReference>
<dbReference type="GO" id="GO:0005634">
    <property type="term" value="C:nucleus"/>
    <property type="evidence" value="ECO:0007669"/>
    <property type="project" value="TreeGrafter"/>
</dbReference>
<evidence type="ECO:0000256" key="3">
    <source>
        <dbReference type="ARBA" id="ARBA00012891"/>
    </source>
</evidence>
<comment type="catalytic activity">
    <reaction evidence="1 7">
        <text>ATP-independent breakage of single-stranded DNA, followed by passage and rejoining.</text>
        <dbReference type="EC" id="5.6.2.1"/>
    </reaction>
</comment>
<accession>A0A7S4SLW3</accession>
<evidence type="ECO:0000256" key="4">
    <source>
        <dbReference type="ARBA" id="ARBA00023029"/>
    </source>
</evidence>
<dbReference type="Gene3D" id="3.40.50.140">
    <property type="match status" value="1"/>
</dbReference>
<dbReference type="Gene3D" id="1.10.460.10">
    <property type="entry name" value="Topoisomerase I, domain 2"/>
    <property type="match status" value="1"/>
</dbReference>
<evidence type="ECO:0000313" key="9">
    <source>
        <dbReference type="EMBL" id="CAE4647378.1"/>
    </source>
</evidence>
<organism evidence="9">
    <name type="scientific">Ditylum brightwellii</name>
    <dbReference type="NCBI Taxonomy" id="49249"/>
    <lineage>
        <taxon>Eukaryota</taxon>
        <taxon>Sar</taxon>
        <taxon>Stramenopiles</taxon>
        <taxon>Ochrophyta</taxon>
        <taxon>Bacillariophyta</taxon>
        <taxon>Mediophyceae</taxon>
        <taxon>Lithodesmiophycidae</taxon>
        <taxon>Lithodesmiales</taxon>
        <taxon>Lithodesmiaceae</taxon>
        <taxon>Ditylum</taxon>
    </lineage>
</organism>
<evidence type="ECO:0000256" key="5">
    <source>
        <dbReference type="ARBA" id="ARBA00023125"/>
    </source>
</evidence>
<dbReference type="GO" id="GO:0003917">
    <property type="term" value="F:DNA topoisomerase type I (single strand cut, ATP-independent) activity"/>
    <property type="evidence" value="ECO:0007669"/>
    <property type="project" value="UniProtKB-EC"/>
</dbReference>
<dbReference type="CDD" id="cd00186">
    <property type="entry name" value="TOP1Ac"/>
    <property type="match status" value="1"/>
</dbReference>
<feature type="domain" description="Topo IA-type catalytic" evidence="8">
    <location>
        <begin position="186"/>
        <end position="643"/>
    </location>
</feature>
<dbReference type="SMART" id="SM00493">
    <property type="entry name" value="TOPRIM"/>
    <property type="match status" value="1"/>
</dbReference>
<dbReference type="PROSITE" id="PS52039">
    <property type="entry name" value="TOPO_IA_2"/>
    <property type="match status" value="1"/>
</dbReference>